<evidence type="ECO:0000256" key="9">
    <source>
        <dbReference type="ARBA" id="ARBA00022842"/>
    </source>
</evidence>
<evidence type="ECO:0000256" key="17">
    <source>
        <dbReference type="SAM" id="MobiDB-lite"/>
    </source>
</evidence>
<comment type="subunit">
    <text evidence="15">Heterotrimer of RecB, RecC and RecD. All subunits contribute to DNA-binding. Interacts with RecA.</text>
</comment>
<comment type="catalytic activity">
    <reaction evidence="13 15">
        <text>Couples ATP hydrolysis with the unwinding of duplex DNA by translocating in the 3'-5' direction.</text>
        <dbReference type="EC" id="5.6.2.4"/>
    </reaction>
</comment>
<feature type="compositionally biased region" description="Low complexity" evidence="17">
    <location>
        <begin position="989"/>
        <end position="999"/>
    </location>
</feature>
<dbReference type="PROSITE" id="PS51198">
    <property type="entry name" value="UVRD_HELICASE_ATP_BIND"/>
    <property type="match status" value="1"/>
</dbReference>
<evidence type="ECO:0000256" key="14">
    <source>
        <dbReference type="ARBA" id="ARBA00048988"/>
    </source>
</evidence>
<evidence type="ECO:0000313" key="20">
    <source>
        <dbReference type="EMBL" id="TSE30994.1"/>
    </source>
</evidence>
<dbReference type="InterPro" id="IPR038726">
    <property type="entry name" value="PDDEXK_AddAB-type"/>
</dbReference>
<dbReference type="GO" id="GO:0008854">
    <property type="term" value="F:exodeoxyribonuclease V activity"/>
    <property type="evidence" value="ECO:0007669"/>
    <property type="project" value="UniProtKB-EC"/>
</dbReference>
<evidence type="ECO:0000256" key="3">
    <source>
        <dbReference type="ARBA" id="ARBA00022741"/>
    </source>
</evidence>
<dbReference type="EC" id="5.6.2.4" evidence="15"/>
<keyword evidence="5 15" id="KW-0378">Hydrolase</keyword>
<dbReference type="InterPro" id="IPR014017">
    <property type="entry name" value="DNA_helicase_UvrD-like_C"/>
</dbReference>
<dbReference type="GO" id="GO:0043138">
    <property type="term" value="F:3'-5' DNA helicase activity"/>
    <property type="evidence" value="ECO:0007669"/>
    <property type="project" value="UniProtKB-UniRule"/>
</dbReference>
<feature type="compositionally biased region" description="Low complexity" evidence="17">
    <location>
        <begin position="1028"/>
        <end position="1043"/>
    </location>
</feature>
<dbReference type="InterPro" id="IPR004586">
    <property type="entry name" value="RecB"/>
</dbReference>
<keyword evidence="11 15" id="KW-0234">DNA repair</keyword>
<keyword evidence="4 15" id="KW-0227">DNA damage</keyword>
<dbReference type="Proteomes" id="UP000318542">
    <property type="component" value="Unassembled WGS sequence"/>
</dbReference>
<dbReference type="GO" id="GO:0009338">
    <property type="term" value="C:exodeoxyribonuclease V complex"/>
    <property type="evidence" value="ECO:0007669"/>
    <property type="project" value="TreeGrafter"/>
</dbReference>
<dbReference type="GO" id="GO:0005829">
    <property type="term" value="C:cytosol"/>
    <property type="evidence" value="ECO:0007669"/>
    <property type="project" value="TreeGrafter"/>
</dbReference>
<dbReference type="Gene3D" id="3.90.320.10">
    <property type="match status" value="1"/>
</dbReference>
<comment type="function">
    <text evidence="15">A helicase/nuclease that prepares dsDNA breaks (DSB) for recombinational DNA repair. Binds to DSBs and unwinds DNA via a highly rapid and processive ATP-dependent bidirectional helicase activity. Unwinds dsDNA until it encounters a Chi (crossover hotspot instigator) sequence from the 3' direction. Cuts ssDNA a few nucleotides 3' to the Chi site. The properties and activities of the enzyme are changed at Chi. The Chi-altered holoenzyme produces a long 3'-ssDNA overhang and facilitates RecA-binding to the ssDNA for homologous DNA recombination and repair. Holoenzyme degrades any linearized DNA that is unable to undergo homologous recombination. In the holoenzyme this subunit contributes ATPase, 3'-5' helicase, exonuclease activity and loads RecA onto ssDNA.</text>
</comment>
<evidence type="ECO:0000259" key="18">
    <source>
        <dbReference type="PROSITE" id="PS51198"/>
    </source>
</evidence>
<evidence type="ECO:0000256" key="6">
    <source>
        <dbReference type="ARBA" id="ARBA00022806"/>
    </source>
</evidence>
<comment type="domain">
    <text evidence="15">The C-terminal domain has nuclease activity and interacts with RecD. It interacts with RecA, facilitating its loading onto ssDNA.</text>
</comment>
<dbReference type="PROSITE" id="PS51217">
    <property type="entry name" value="UVRD_HELICASE_CTER"/>
    <property type="match status" value="1"/>
</dbReference>
<dbReference type="RefSeq" id="WP_185974996.1">
    <property type="nucleotide sequence ID" value="NZ_VJOL01000008.1"/>
</dbReference>
<feature type="binding site" evidence="15">
    <location>
        <position position="1197"/>
    </location>
    <ligand>
        <name>Mg(2+)</name>
        <dbReference type="ChEBI" id="CHEBI:18420"/>
    </ligand>
</feature>
<accession>A0A554X587</accession>
<dbReference type="Gene3D" id="1.10.3170.10">
    <property type="entry name" value="Recbcd, chain B, domain 2"/>
    <property type="match status" value="1"/>
</dbReference>
<evidence type="ECO:0000256" key="10">
    <source>
        <dbReference type="ARBA" id="ARBA00023125"/>
    </source>
</evidence>
<evidence type="ECO:0000256" key="16">
    <source>
        <dbReference type="PROSITE-ProRule" id="PRU00560"/>
    </source>
</evidence>
<feature type="domain" description="UvrD-like helicase C-terminal" evidence="19">
    <location>
        <begin position="478"/>
        <end position="800"/>
    </location>
</feature>
<dbReference type="CDD" id="cd22352">
    <property type="entry name" value="RecB_C-like"/>
    <property type="match status" value="1"/>
</dbReference>
<evidence type="ECO:0000256" key="4">
    <source>
        <dbReference type="ARBA" id="ARBA00022763"/>
    </source>
</evidence>
<feature type="binding site" evidence="15">
    <location>
        <position position="1184"/>
    </location>
    <ligand>
        <name>Mg(2+)</name>
        <dbReference type="ChEBI" id="CHEBI:18420"/>
    </ligand>
</feature>
<gene>
    <name evidence="15 20" type="primary">recB</name>
    <name evidence="20" type="ORF">Tther_00702</name>
</gene>
<dbReference type="NCBIfam" id="TIGR00609">
    <property type="entry name" value="recB"/>
    <property type="match status" value="1"/>
</dbReference>
<dbReference type="Gene3D" id="1.10.486.10">
    <property type="entry name" value="PCRA, domain 4"/>
    <property type="match status" value="1"/>
</dbReference>
<sequence>MTNTARVLDIATFALHGSQLIEASAGTGKTWTIAMLYLRLILGPHPGAVAAIERPLHPREILVVTFTEAATQELRDRIRRRLGETATVFADGQRAAADFPDPLRPIAQLRDLYPPAHWGALAQRLHIAADAMDDAAISTLHGWCQRVLREQAFLSGVPFALTLRPDVSDLIDEAVADLWRLQVQTLPAEQAQAVVDRWHSPDALGKAVRPLLPHAAQGTAFDPALAHMTVAQVLQVGQDQRRAALARLKAELAPCVQAAGAAIDAHGLWRVLGQPASARAWMQRLSDWVNDPDDDGEPSLGTGWERLTREHLLRQPETAVPVAVAALPLWDALARLRPALKTLPCPMAGVLRLAAVWVQRRVEQRLAERDEIGFDGLLTRLAQALDGPLGPALAARTRARYPAALVDEFQDTDPVQLRILQRIYGLEAPAEATALILIGDPKQAIYAFRQADVHSYLQARRACATRLWRLDTNRRSSHAYVAAVNHLFEQAERRTPQGAFRMGGGGDHALPFVPVHAHGRPERWCDAGNADAPALTIGLLPTPAGKPWTQTALRDAMAAACADRVARWLQTASAGQTGFRAPDGRWQPLRPDDIAVLVNDRFEAAALQAALQARGVASVFLSDRESVYASPEAEDLQRWLHACAHPGDAQAVRAALATPSLGWTPTELEAAQTDDGRWEALLARFAHYHTVWQRHGVLPAVRALLHDFHVPQRLLHAHASAPRGERALTNLLHLAELLQSAAAPASGRHEPAAVLQHLLRARHRALAGQLPEGDDSATPQLRLESERDRVILVTVHKSKGLEYPVVCYPFAMHARVRDATRARSGGVGVLTWHDADGRLQVTFSDEGERWLEAQTQAEAERWAEDLRRLYVALTRACHAAWIGLAATDQLPVSALGHLLGITALPAGAPDAALEAALASLLAPGIAIAVQRCQPDAPAVRCAPSAPGPQGAPVARAAWTVPAIPRPGWWIASYSALLAPATPAAPPEAPTDTSPDAPASARDEQLVESAIADDGADAALEGTAAPGGDSVPPSATPPAAADTAPWHRLPRGALTGTALHAVLEDCARTGFARAVTHASALQQRVERVLAQHGWPGAHLATDSADLAQWVQAIVHAPLPLPAPQAPVTCLAALHTVQPEWEFWLGTARLDAARLDAWVRQATLDNAPRPALREATLHGMLKGFVDLVFEHQGRYYVLDHKSNALGAADEAYTHDAVQRAVLEHRYELQAVLYLVALHRLLRQRLPRYQPAAHLGGALCVFWRGVQAPTRGVFALPAPVELIERLDAALAGHPAATPEAACA</sequence>
<evidence type="ECO:0000313" key="21">
    <source>
        <dbReference type="Proteomes" id="UP000318542"/>
    </source>
</evidence>
<evidence type="ECO:0000256" key="12">
    <source>
        <dbReference type="ARBA" id="ARBA00023235"/>
    </source>
</evidence>
<feature type="region of interest" description="Disordered" evidence="17">
    <location>
        <begin position="1018"/>
        <end position="1044"/>
    </location>
</feature>
<keyword evidence="3 15" id="KW-0547">Nucleotide-binding</keyword>
<dbReference type="GO" id="GO:0003677">
    <property type="term" value="F:DNA binding"/>
    <property type="evidence" value="ECO:0007669"/>
    <property type="project" value="UniProtKB-UniRule"/>
</dbReference>
<evidence type="ECO:0000256" key="2">
    <source>
        <dbReference type="ARBA" id="ARBA00022723"/>
    </source>
</evidence>
<comment type="miscellaneous">
    <text evidence="15">In the RecBCD complex, RecB has a slow 3'-5' helicase, an exonuclease activity and loads RecA onto ssDNA, RecD has a fast 5'-3' helicase activity, while RecC stimulates the ATPase and processivity of the RecB helicase and contributes to recognition of the Chi site.</text>
</comment>
<dbReference type="SUPFAM" id="SSF52540">
    <property type="entry name" value="P-loop containing nucleoside triphosphate hydrolases"/>
    <property type="match status" value="1"/>
</dbReference>
<keyword evidence="1 15" id="KW-0540">Nuclease</keyword>
<keyword evidence="9 15" id="KW-0460">Magnesium</keyword>
<comment type="domain">
    <text evidence="15">The N-terminal DNA-binding domain is a ssDNA-dependent ATPase and has ATP-dependent 3'-5' helicase function. This domain interacts with RecC.</text>
</comment>
<feature type="region of interest" description="Disordered" evidence="17">
    <location>
        <begin position="980"/>
        <end position="1003"/>
    </location>
</feature>
<keyword evidence="8 15" id="KW-0067">ATP-binding</keyword>
<comment type="catalytic activity">
    <reaction evidence="15">
        <text>Exonucleolytic cleavage (in the presence of ATP) in either 5'- to 3'- or 3'- to 5'-direction to yield 5'-phosphooligonucleotides.</text>
        <dbReference type="EC" id="3.1.11.5"/>
    </reaction>
</comment>
<keyword evidence="12 15" id="KW-0413">Isomerase</keyword>
<dbReference type="EMBL" id="VJOL01000008">
    <property type="protein sequence ID" value="TSE30994.1"/>
    <property type="molecule type" value="Genomic_DNA"/>
</dbReference>
<feature type="domain" description="UvrD-like helicase ATP-binding" evidence="18">
    <location>
        <begin position="2"/>
        <end position="477"/>
    </location>
</feature>
<dbReference type="InterPro" id="IPR011335">
    <property type="entry name" value="Restrct_endonuc-II-like"/>
</dbReference>
<feature type="region of interest" description="DNA-binding and helicase activity, interacts with RecC" evidence="15">
    <location>
        <begin position="1"/>
        <end position="914"/>
    </location>
</feature>
<keyword evidence="10 15" id="KW-0238">DNA-binding</keyword>
<dbReference type="InterPro" id="IPR000212">
    <property type="entry name" value="DNA_helicase_UvrD/REP"/>
</dbReference>
<dbReference type="Gene3D" id="3.40.50.300">
    <property type="entry name" value="P-loop containing nucleotide triphosphate hydrolases"/>
    <property type="match status" value="2"/>
</dbReference>
<feature type="region of interest" description="Nuclease activity, interacts with RecD and RecA" evidence="15">
    <location>
        <begin position="967"/>
        <end position="1300"/>
    </location>
</feature>
<comment type="similarity">
    <text evidence="15">Belongs to the helicase family. UvrD subfamily.</text>
</comment>
<dbReference type="GO" id="GO:0000724">
    <property type="term" value="P:double-strand break repair via homologous recombination"/>
    <property type="evidence" value="ECO:0007669"/>
    <property type="project" value="UniProtKB-UniRule"/>
</dbReference>
<feature type="binding site" evidence="16">
    <location>
        <begin position="23"/>
        <end position="30"/>
    </location>
    <ligand>
        <name>ATP</name>
        <dbReference type="ChEBI" id="CHEBI:30616"/>
    </ligand>
</feature>
<dbReference type="GO" id="GO:0000287">
    <property type="term" value="F:magnesium ion binding"/>
    <property type="evidence" value="ECO:0007669"/>
    <property type="project" value="UniProtKB-UniRule"/>
</dbReference>
<keyword evidence="6 15" id="KW-0347">Helicase</keyword>
<comment type="caution">
    <text evidence="20">The sequence shown here is derived from an EMBL/GenBank/DDBJ whole genome shotgun (WGS) entry which is preliminary data.</text>
</comment>
<dbReference type="HAMAP" id="MF_01485">
    <property type="entry name" value="RecB"/>
    <property type="match status" value="1"/>
</dbReference>
<dbReference type="InterPro" id="IPR011604">
    <property type="entry name" value="PDDEXK-like_dom_sf"/>
</dbReference>
<feature type="binding site" evidence="15">
    <location>
        <position position="1059"/>
    </location>
    <ligand>
        <name>Mg(2+)</name>
        <dbReference type="ChEBI" id="CHEBI:18420"/>
    </ligand>
</feature>
<evidence type="ECO:0000256" key="7">
    <source>
        <dbReference type="ARBA" id="ARBA00022839"/>
    </source>
</evidence>
<evidence type="ECO:0000256" key="8">
    <source>
        <dbReference type="ARBA" id="ARBA00022840"/>
    </source>
</evidence>
<comment type="cofactor">
    <cofactor evidence="15">
        <name>Mg(2+)</name>
        <dbReference type="ChEBI" id="CHEBI:18420"/>
    </cofactor>
    <text evidence="15">Binds 1 Mg(2+) ion per subunit.</text>
</comment>
<organism evidence="20 21">
    <name type="scientific">Tepidimonas thermarum</name>
    <dbReference type="NCBI Taxonomy" id="335431"/>
    <lineage>
        <taxon>Bacteria</taxon>
        <taxon>Pseudomonadati</taxon>
        <taxon>Pseudomonadota</taxon>
        <taxon>Betaproteobacteria</taxon>
        <taxon>Burkholderiales</taxon>
        <taxon>Tepidimonas</taxon>
    </lineage>
</organism>
<name>A0A554X587_9BURK</name>
<feature type="active site" description="For nuclease activity" evidence="15">
    <location>
        <position position="1197"/>
    </location>
</feature>
<keyword evidence="2 15" id="KW-0479">Metal-binding</keyword>
<dbReference type="InterPro" id="IPR027417">
    <property type="entry name" value="P-loop_NTPase"/>
</dbReference>
<dbReference type="Pfam" id="PF12705">
    <property type="entry name" value="PDDEXK_1"/>
    <property type="match status" value="1"/>
</dbReference>
<reference evidence="20 21" key="1">
    <citation type="submission" date="2019-07" db="EMBL/GenBank/DDBJ databases">
        <title>Tepidimonas thermarum AA-1 draft genome.</title>
        <authorList>
            <person name="Da Costa M.S."/>
            <person name="Froufe H.J.C."/>
            <person name="Egas C."/>
            <person name="Albuquerque L."/>
        </authorList>
    </citation>
    <scope>NUCLEOTIDE SEQUENCE [LARGE SCALE GENOMIC DNA]</scope>
    <source>
        <strain evidence="20 21">AA-1</strain>
    </source>
</reference>
<dbReference type="SUPFAM" id="SSF52980">
    <property type="entry name" value="Restriction endonuclease-like"/>
    <property type="match status" value="1"/>
</dbReference>
<protein>
    <recommendedName>
        <fullName evidence="15">RecBCD enzyme subunit RecB</fullName>
        <ecNumber evidence="15">3.1.11.5</ecNumber>
        <ecNumber evidence="15">5.6.2.4</ecNumber>
    </recommendedName>
    <alternativeName>
        <fullName evidence="15">DNA 3'-5' helicase subunit RecB</fullName>
    </alternativeName>
    <alternativeName>
        <fullName evidence="15">Exonuclease V subunit RecB</fullName>
        <shortName evidence="15">ExoV subunit RecB</shortName>
    </alternativeName>
    <alternativeName>
        <fullName evidence="15">Helicase/nuclease RecBCD subunit RecB</fullName>
    </alternativeName>
</protein>
<evidence type="ECO:0000256" key="5">
    <source>
        <dbReference type="ARBA" id="ARBA00022801"/>
    </source>
</evidence>
<dbReference type="InterPro" id="IPR014016">
    <property type="entry name" value="UvrD-like_ATP-bd"/>
</dbReference>
<dbReference type="PANTHER" id="PTHR11070:SF23">
    <property type="entry name" value="RECBCD ENZYME SUBUNIT RECB"/>
    <property type="match status" value="1"/>
</dbReference>
<comment type="catalytic activity">
    <reaction evidence="14 15">
        <text>ATP + H2O = ADP + phosphate + H(+)</text>
        <dbReference type="Rhea" id="RHEA:13065"/>
        <dbReference type="ChEBI" id="CHEBI:15377"/>
        <dbReference type="ChEBI" id="CHEBI:15378"/>
        <dbReference type="ChEBI" id="CHEBI:30616"/>
        <dbReference type="ChEBI" id="CHEBI:43474"/>
        <dbReference type="ChEBI" id="CHEBI:456216"/>
        <dbReference type="EC" id="5.6.2.4"/>
    </reaction>
</comment>
<dbReference type="GO" id="GO:0005524">
    <property type="term" value="F:ATP binding"/>
    <property type="evidence" value="ECO:0007669"/>
    <property type="project" value="UniProtKB-UniRule"/>
</dbReference>
<dbReference type="Pfam" id="PF00580">
    <property type="entry name" value="UvrD-helicase"/>
    <property type="match status" value="2"/>
</dbReference>
<dbReference type="EC" id="3.1.11.5" evidence="15"/>
<dbReference type="PANTHER" id="PTHR11070">
    <property type="entry name" value="UVRD / RECB / PCRA DNA HELICASE FAMILY MEMBER"/>
    <property type="match status" value="1"/>
</dbReference>
<evidence type="ECO:0000256" key="13">
    <source>
        <dbReference type="ARBA" id="ARBA00034617"/>
    </source>
</evidence>
<keyword evidence="21" id="KW-1185">Reference proteome</keyword>
<dbReference type="Pfam" id="PF13361">
    <property type="entry name" value="UvrD_C"/>
    <property type="match status" value="1"/>
</dbReference>
<evidence type="ECO:0000256" key="1">
    <source>
        <dbReference type="ARBA" id="ARBA00022722"/>
    </source>
</evidence>
<evidence type="ECO:0000259" key="19">
    <source>
        <dbReference type="PROSITE" id="PS51217"/>
    </source>
</evidence>
<evidence type="ECO:0000256" key="11">
    <source>
        <dbReference type="ARBA" id="ARBA00023204"/>
    </source>
</evidence>
<dbReference type="GO" id="GO:0016887">
    <property type="term" value="F:ATP hydrolysis activity"/>
    <property type="evidence" value="ECO:0007669"/>
    <property type="project" value="RHEA"/>
</dbReference>
<proteinExistence type="inferred from homology"/>
<evidence type="ECO:0000256" key="15">
    <source>
        <dbReference type="HAMAP-Rule" id="MF_01485"/>
    </source>
</evidence>
<keyword evidence="7 15" id="KW-0269">Exonuclease</keyword>